<keyword evidence="3" id="KW-1185">Reference proteome</keyword>
<comment type="caution">
    <text evidence="2">The sequence shown here is derived from an EMBL/GenBank/DDBJ whole genome shotgun (WGS) entry which is preliminary data.</text>
</comment>
<feature type="region of interest" description="Disordered" evidence="1">
    <location>
        <begin position="51"/>
        <end position="71"/>
    </location>
</feature>
<dbReference type="Gramene" id="mRNA:HanXRQr2_Chr14g0631461">
    <property type="protein sequence ID" value="mRNA:HanXRQr2_Chr14g0631461"/>
    <property type="gene ID" value="HanXRQr2_Chr14g0631461"/>
</dbReference>
<dbReference type="EMBL" id="MNCJ02000329">
    <property type="protein sequence ID" value="KAF5768017.1"/>
    <property type="molecule type" value="Genomic_DNA"/>
</dbReference>
<sequence length="103" mass="11425">MSTYTRMNLGHFLSQIQINHKIIAKFTSRTKPIPSSLPSQPLHFNITHTHKHSFAGPASGRTRTGITPEPSEAHRSLLFGGLLILVLVRFKKGDDRSLPEPTG</sequence>
<organism evidence="2 3">
    <name type="scientific">Helianthus annuus</name>
    <name type="common">Common sunflower</name>
    <dbReference type="NCBI Taxonomy" id="4232"/>
    <lineage>
        <taxon>Eukaryota</taxon>
        <taxon>Viridiplantae</taxon>
        <taxon>Streptophyta</taxon>
        <taxon>Embryophyta</taxon>
        <taxon>Tracheophyta</taxon>
        <taxon>Spermatophyta</taxon>
        <taxon>Magnoliopsida</taxon>
        <taxon>eudicotyledons</taxon>
        <taxon>Gunneridae</taxon>
        <taxon>Pentapetalae</taxon>
        <taxon>asterids</taxon>
        <taxon>campanulids</taxon>
        <taxon>Asterales</taxon>
        <taxon>Asteraceae</taxon>
        <taxon>Asteroideae</taxon>
        <taxon>Heliantheae alliance</taxon>
        <taxon>Heliantheae</taxon>
        <taxon>Helianthus</taxon>
    </lineage>
</organism>
<accession>A0A9K3E7N8</accession>
<reference evidence="2" key="2">
    <citation type="submission" date="2020-06" db="EMBL/GenBank/DDBJ databases">
        <title>Helianthus annuus Genome sequencing and assembly Release 2.</title>
        <authorList>
            <person name="Gouzy J."/>
            <person name="Langlade N."/>
            <person name="Munos S."/>
        </authorList>
    </citation>
    <scope>NUCLEOTIDE SEQUENCE</scope>
    <source>
        <tissue evidence="2">Leaves</tissue>
    </source>
</reference>
<evidence type="ECO:0000313" key="3">
    <source>
        <dbReference type="Proteomes" id="UP000215914"/>
    </source>
</evidence>
<name>A0A9K3E7N8_HELAN</name>
<proteinExistence type="predicted"/>
<reference evidence="2" key="1">
    <citation type="journal article" date="2017" name="Nature">
        <title>The sunflower genome provides insights into oil metabolism, flowering and Asterid evolution.</title>
        <authorList>
            <person name="Badouin H."/>
            <person name="Gouzy J."/>
            <person name="Grassa C.J."/>
            <person name="Murat F."/>
            <person name="Staton S.E."/>
            <person name="Cottret L."/>
            <person name="Lelandais-Briere C."/>
            <person name="Owens G.L."/>
            <person name="Carrere S."/>
            <person name="Mayjonade B."/>
            <person name="Legrand L."/>
            <person name="Gill N."/>
            <person name="Kane N.C."/>
            <person name="Bowers J.E."/>
            <person name="Hubner S."/>
            <person name="Bellec A."/>
            <person name="Berard A."/>
            <person name="Berges H."/>
            <person name="Blanchet N."/>
            <person name="Boniface M.C."/>
            <person name="Brunel D."/>
            <person name="Catrice O."/>
            <person name="Chaidir N."/>
            <person name="Claudel C."/>
            <person name="Donnadieu C."/>
            <person name="Faraut T."/>
            <person name="Fievet G."/>
            <person name="Helmstetter N."/>
            <person name="King M."/>
            <person name="Knapp S.J."/>
            <person name="Lai Z."/>
            <person name="Le Paslier M.C."/>
            <person name="Lippi Y."/>
            <person name="Lorenzon L."/>
            <person name="Mandel J.R."/>
            <person name="Marage G."/>
            <person name="Marchand G."/>
            <person name="Marquand E."/>
            <person name="Bret-Mestries E."/>
            <person name="Morien E."/>
            <person name="Nambeesan S."/>
            <person name="Nguyen T."/>
            <person name="Pegot-Espagnet P."/>
            <person name="Pouilly N."/>
            <person name="Raftis F."/>
            <person name="Sallet E."/>
            <person name="Schiex T."/>
            <person name="Thomas J."/>
            <person name="Vandecasteele C."/>
            <person name="Vares D."/>
            <person name="Vear F."/>
            <person name="Vautrin S."/>
            <person name="Crespi M."/>
            <person name="Mangin B."/>
            <person name="Burke J.M."/>
            <person name="Salse J."/>
            <person name="Munos S."/>
            <person name="Vincourt P."/>
            <person name="Rieseberg L.H."/>
            <person name="Langlade N.B."/>
        </authorList>
    </citation>
    <scope>NUCLEOTIDE SEQUENCE</scope>
    <source>
        <tissue evidence="2">Leaves</tissue>
    </source>
</reference>
<dbReference type="Proteomes" id="UP000215914">
    <property type="component" value="Unassembled WGS sequence"/>
</dbReference>
<evidence type="ECO:0000256" key="1">
    <source>
        <dbReference type="SAM" id="MobiDB-lite"/>
    </source>
</evidence>
<gene>
    <name evidence="2" type="ORF">HanXRQr2_Chr14g0631461</name>
</gene>
<dbReference type="AlphaFoldDB" id="A0A9K3E7N8"/>
<evidence type="ECO:0000313" key="2">
    <source>
        <dbReference type="EMBL" id="KAF5768017.1"/>
    </source>
</evidence>
<protein>
    <submittedName>
        <fullName evidence="2">Uncharacterized protein</fullName>
    </submittedName>
</protein>